<dbReference type="Pfam" id="PF24750">
    <property type="entry name" value="b-prop_At3g26010-like"/>
    <property type="match status" value="1"/>
</dbReference>
<evidence type="ECO:0000259" key="1">
    <source>
        <dbReference type="Pfam" id="PF12937"/>
    </source>
</evidence>
<dbReference type="EMBL" id="BTGU01000055">
    <property type="protein sequence ID" value="GMN55197.1"/>
    <property type="molecule type" value="Genomic_DNA"/>
</dbReference>
<accession>A0AA88DGT4</accession>
<organism evidence="3 4">
    <name type="scientific">Ficus carica</name>
    <name type="common">Common fig</name>
    <dbReference type="NCBI Taxonomy" id="3494"/>
    <lineage>
        <taxon>Eukaryota</taxon>
        <taxon>Viridiplantae</taxon>
        <taxon>Streptophyta</taxon>
        <taxon>Embryophyta</taxon>
        <taxon>Tracheophyta</taxon>
        <taxon>Spermatophyta</taxon>
        <taxon>Magnoliopsida</taxon>
        <taxon>eudicotyledons</taxon>
        <taxon>Gunneridae</taxon>
        <taxon>Pentapetalae</taxon>
        <taxon>rosids</taxon>
        <taxon>fabids</taxon>
        <taxon>Rosales</taxon>
        <taxon>Moraceae</taxon>
        <taxon>Ficeae</taxon>
        <taxon>Ficus</taxon>
    </lineage>
</organism>
<dbReference type="SUPFAM" id="SSF50965">
    <property type="entry name" value="Galactose oxidase, central domain"/>
    <property type="match status" value="1"/>
</dbReference>
<sequence>MCNQCVGDAGLGGCSKRWTRSNIMASSAASKFMSIVTDDILLEIFVRLTDARTAIQYSSVCKRWYDLILRNPKFIKKFIHQHHNHRGQLIEYSPHRQYTLVFGRSHFSNNQDVYYYDSELSQQVFEESCALYETPSASYINFLSYPWLIKGICNDLLLLVWEKSRDFYVCNPFTRKWLQLPSRPSDFFIAGTGLVCQPDSSDTADTTRYRFRVVMMSPLNGSAVMFCSETGEWNVSPVYFPGKKELFYGRHSVVCNGVVYWLDGKDEFYGVAAFDPFKDVDVEGRCRFIELPVPFGDDGWQAKADRTCFGACQDKLRFSLWLKRDNGTFSVMIWELDGDTSWHLVHRLVLKRANSNDMYVLAFHPNDGDVIFVLCNHHLCRYEIRENKFEQLGKWPDNLAHQPREPDQAAAFPLVHPFWPSPVPALPSP</sequence>
<feature type="domain" description="F-box protein At3g26010-like beta-propeller" evidence="2">
    <location>
        <begin position="152"/>
        <end position="393"/>
    </location>
</feature>
<dbReference type="Pfam" id="PF12937">
    <property type="entry name" value="F-box-like"/>
    <property type="match status" value="1"/>
</dbReference>
<dbReference type="InterPro" id="IPR011043">
    <property type="entry name" value="Gal_Oxase/kelch_b-propeller"/>
</dbReference>
<dbReference type="Gene3D" id="1.20.1280.50">
    <property type="match status" value="1"/>
</dbReference>
<evidence type="ECO:0000313" key="3">
    <source>
        <dbReference type="EMBL" id="GMN55197.1"/>
    </source>
</evidence>
<dbReference type="InterPro" id="IPR036047">
    <property type="entry name" value="F-box-like_dom_sf"/>
</dbReference>
<name>A0AA88DGT4_FICCA</name>
<dbReference type="InterPro" id="IPR055290">
    <property type="entry name" value="At3g26010-like"/>
</dbReference>
<dbReference type="SUPFAM" id="SSF81383">
    <property type="entry name" value="F-box domain"/>
    <property type="match status" value="1"/>
</dbReference>
<evidence type="ECO:0000313" key="4">
    <source>
        <dbReference type="Proteomes" id="UP001187192"/>
    </source>
</evidence>
<dbReference type="AlphaFoldDB" id="A0AA88DGT4"/>
<keyword evidence="4" id="KW-1185">Reference proteome</keyword>
<dbReference type="Proteomes" id="UP001187192">
    <property type="component" value="Unassembled WGS sequence"/>
</dbReference>
<protein>
    <recommendedName>
        <fullName evidence="5">F-box domain-containing protein</fullName>
    </recommendedName>
</protein>
<dbReference type="InterPro" id="IPR001810">
    <property type="entry name" value="F-box_dom"/>
</dbReference>
<proteinExistence type="predicted"/>
<evidence type="ECO:0008006" key="5">
    <source>
        <dbReference type="Google" id="ProtNLM"/>
    </source>
</evidence>
<feature type="domain" description="F-box" evidence="1">
    <location>
        <begin position="38"/>
        <end position="71"/>
    </location>
</feature>
<dbReference type="InterPro" id="IPR056592">
    <property type="entry name" value="Beta-prop_At3g26010-like"/>
</dbReference>
<comment type="caution">
    <text evidence="3">The sequence shown here is derived from an EMBL/GenBank/DDBJ whole genome shotgun (WGS) entry which is preliminary data.</text>
</comment>
<reference evidence="3" key="1">
    <citation type="submission" date="2023-07" db="EMBL/GenBank/DDBJ databases">
        <title>draft genome sequence of fig (Ficus carica).</title>
        <authorList>
            <person name="Takahashi T."/>
            <person name="Nishimura K."/>
        </authorList>
    </citation>
    <scope>NUCLEOTIDE SEQUENCE</scope>
</reference>
<gene>
    <name evidence="3" type="ORF">TIFTF001_024318</name>
</gene>
<evidence type="ECO:0000259" key="2">
    <source>
        <dbReference type="Pfam" id="PF24750"/>
    </source>
</evidence>
<dbReference type="PANTHER" id="PTHR35546:SF130">
    <property type="entry name" value="EXPRESSED PROTEIN"/>
    <property type="match status" value="1"/>
</dbReference>
<dbReference type="PANTHER" id="PTHR35546">
    <property type="entry name" value="F-BOX PROTEIN INTERACTION DOMAIN PROTEIN-RELATED"/>
    <property type="match status" value="1"/>
</dbReference>